<keyword evidence="1" id="KW-1133">Transmembrane helix</keyword>
<dbReference type="EMBL" id="JBHSTP010000002">
    <property type="protein sequence ID" value="MFC6356667.1"/>
    <property type="molecule type" value="Genomic_DNA"/>
</dbReference>
<proteinExistence type="predicted"/>
<reference evidence="4" key="1">
    <citation type="journal article" date="2019" name="Int. J. Syst. Evol. Microbiol.">
        <title>The Global Catalogue of Microorganisms (GCM) 10K type strain sequencing project: providing services to taxonomists for standard genome sequencing and annotation.</title>
        <authorList>
            <consortium name="The Broad Institute Genomics Platform"/>
            <consortium name="The Broad Institute Genome Sequencing Center for Infectious Disease"/>
            <person name="Wu L."/>
            <person name="Ma J."/>
        </authorList>
    </citation>
    <scope>NUCLEOTIDE SEQUENCE [LARGE SCALE GENOMIC DNA]</scope>
    <source>
        <strain evidence="4">CCUG 43304</strain>
    </source>
</reference>
<evidence type="ECO:0000313" key="4">
    <source>
        <dbReference type="Proteomes" id="UP001596306"/>
    </source>
</evidence>
<comment type="caution">
    <text evidence="3">The sequence shown here is derived from an EMBL/GenBank/DDBJ whole genome shotgun (WGS) entry which is preliminary data.</text>
</comment>
<feature type="transmembrane region" description="Helical" evidence="1">
    <location>
        <begin position="20"/>
        <end position="38"/>
    </location>
</feature>
<dbReference type="Proteomes" id="UP001596306">
    <property type="component" value="Unassembled WGS sequence"/>
</dbReference>
<evidence type="ECO:0000256" key="1">
    <source>
        <dbReference type="SAM" id="Phobius"/>
    </source>
</evidence>
<sequence length="134" mass="13749">MHRFLSAHVRGPGGERGAAAVEFALMLPVLLMLVLGLLEFSRVYNVQISLSNAAREGARVMAIHNDAAQARSAASAAAPSVSPAIASSDITVSPDTCADGSTVTVTIDYDIALMTGFFGVEIPLSGKGVMLCGG</sequence>
<gene>
    <name evidence="3" type="ORF">ACFQB0_11170</name>
</gene>
<keyword evidence="1" id="KW-0472">Membrane</keyword>
<name>A0ABW1VGI9_9MICO</name>
<organism evidence="3 4">
    <name type="scientific">Luethyella okanaganae</name>
    <dbReference type="NCBI Taxonomy" id="69372"/>
    <lineage>
        <taxon>Bacteria</taxon>
        <taxon>Bacillati</taxon>
        <taxon>Actinomycetota</taxon>
        <taxon>Actinomycetes</taxon>
        <taxon>Micrococcales</taxon>
        <taxon>Microbacteriaceae</taxon>
        <taxon>Luethyella</taxon>
    </lineage>
</organism>
<protein>
    <submittedName>
        <fullName evidence="3">TadE/TadG family type IV pilus assembly protein</fullName>
    </submittedName>
</protein>
<keyword evidence="1" id="KW-0812">Transmembrane</keyword>
<dbReference type="RefSeq" id="WP_386731398.1">
    <property type="nucleotide sequence ID" value="NZ_JBHSTP010000002.1"/>
</dbReference>
<keyword evidence="4" id="KW-1185">Reference proteome</keyword>
<evidence type="ECO:0000259" key="2">
    <source>
        <dbReference type="Pfam" id="PF07811"/>
    </source>
</evidence>
<dbReference type="Pfam" id="PF07811">
    <property type="entry name" value="TadE"/>
    <property type="match status" value="1"/>
</dbReference>
<evidence type="ECO:0000313" key="3">
    <source>
        <dbReference type="EMBL" id="MFC6356667.1"/>
    </source>
</evidence>
<dbReference type="InterPro" id="IPR049790">
    <property type="entry name" value="Rv3655c/TadE"/>
</dbReference>
<dbReference type="InterPro" id="IPR012495">
    <property type="entry name" value="TadE-like_dom"/>
</dbReference>
<accession>A0ABW1VGI9</accession>
<dbReference type="NCBIfam" id="NF041390">
    <property type="entry name" value="TadE_Rv3655c"/>
    <property type="match status" value="1"/>
</dbReference>
<feature type="domain" description="TadE-like" evidence="2">
    <location>
        <begin position="17"/>
        <end position="59"/>
    </location>
</feature>